<protein>
    <submittedName>
        <fullName evidence="2">SMP-30/gluconolactonase/LRE family protein</fullName>
    </submittedName>
</protein>
<evidence type="ECO:0000313" key="3">
    <source>
        <dbReference type="Proteomes" id="UP000681594"/>
    </source>
</evidence>
<evidence type="ECO:0000259" key="1">
    <source>
        <dbReference type="Pfam" id="PF08450"/>
    </source>
</evidence>
<dbReference type="PANTHER" id="PTHR47572">
    <property type="entry name" value="LIPOPROTEIN-RELATED"/>
    <property type="match status" value="1"/>
</dbReference>
<organism evidence="2 3">
    <name type="scientific">Pararoseomonas baculiformis</name>
    <dbReference type="NCBI Taxonomy" id="2820812"/>
    <lineage>
        <taxon>Bacteria</taxon>
        <taxon>Pseudomonadati</taxon>
        <taxon>Pseudomonadota</taxon>
        <taxon>Alphaproteobacteria</taxon>
        <taxon>Acetobacterales</taxon>
        <taxon>Acetobacteraceae</taxon>
        <taxon>Pararoseomonas</taxon>
    </lineage>
</organism>
<feature type="domain" description="SMP-30/Gluconolactonase/LRE-like region" evidence="1">
    <location>
        <begin position="13"/>
        <end position="286"/>
    </location>
</feature>
<dbReference type="Pfam" id="PF08450">
    <property type="entry name" value="SGL"/>
    <property type="match status" value="1"/>
</dbReference>
<proteinExistence type="predicted"/>
<dbReference type="EMBL" id="JAGIZB010000002">
    <property type="protein sequence ID" value="MBP0443816.1"/>
    <property type="molecule type" value="Genomic_DNA"/>
</dbReference>
<gene>
    <name evidence="2" type="ORF">J8J14_03400</name>
</gene>
<dbReference type="PANTHER" id="PTHR47572:SF5">
    <property type="entry name" value="BLR2277 PROTEIN"/>
    <property type="match status" value="1"/>
</dbReference>
<sequence length="305" mass="32405">MPGARILADGLRFPEGPVVLPDGRIALVEIEAGRITAIGPDGSKTVLASPGGGPNGLALGPDGMLYVCNNGGFEWIEAEGTLRPHGAPPGYAGGWVERIDPSTGRSTRLYDACNGRRLRGPNDLVLDGQGGFWFTDYGKVRAHDRDHGTVYWAALDGSRILEAAHPFPGGANGLGLSPDGRRLYVAETETGRLWAFDILGPGELRKDPWPSPHGGTLLCQFPGFRRLDSLAVTQAGNICVATLVSGEITTVSPEGRIIDVVRCGERMPTNICFGGEGRRTAYVTLSHTGKLLEMPWEEPGLALVA</sequence>
<dbReference type="Gene3D" id="2.120.10.30">
    <property type="entry name" value="TolB, C-terminal domain"/>
    <property type="match status" value="1"/>
</dbReference>
<reference evidence="2 3" key="1">
    <citation type="submission" date="2021-03" db="EMBL/GenBank/DDBJ databases">
        <authorList>
            <person name="So Y."/>
        </authorList>
    </citation>
    <scope>NUCLEOTIDE SEQUENCE [LARGE SCALE GENOMIC DNA]</scope>
    <source>
        <strain evidence="2 3">SSH11</strain>
    </source>
</reference>
<name>A0ABS4AAD4_9PROT</name>
<keyword evidence="3" id="KW-1185">Reference proteome</keyword>
<dbReference type="InterPro" id="IPR051262">
    <property type="entry name" value="SMP-30/CGR1_Lactonase"/>
</dbReference>
<dbReference type="Proteomes" id="UP000681594">
    <property type="component" value="Unassembled WGS sequence"/>
</dbReference>
<comment type="caution">
    <text evidence="2">The sequence shown here is derived from an EMBL/GenBank/DDBJ whole genome shotgun (WGS) entry which is preliminary data.</text>
</comment>
<dbReference type="InterPro" id="IPR011042">
    <property type="entry name" value="6-blade_b-propeller_TolB-like"/>
</dbReference>
<evidence type="ECO:0000313" key="2">
    <source>
        <dbReference type="EMBL" id="MBP0443816.1"/>
    </source>
</evidence>
<dbReference type="InterPro" id="IPR013658">
    <property type="entry name" value="SGL"/>
</dbReference>
<dbReference type="SUPFAM" id="SSF63829">
    <property type="entry name" value="Calcium-dependent phosphotriesterase"/>
    <property type="match status" value="1"/>
</dbReference>
<accession>A0ABS4AAD4</accession>